<gene>
    <name evidence="1" type="ORF">D7S89_21950</name>
</gene>
<accession>A0A494X872</accession>
<sequence length="63" mass="7049">MAEVKKMYLKKSLEMHPDKVGQRLRREGADDATIKSGIEEATAKFQNLGNAFDQAKAAIERRG</sequence>
<protein>
    <recommendedName>
        <fullName evidence="3">J domain-containing protein</fullName>
    </recommendedName>
</protein>
<evidence type="ECO:0000313" key="1">
    <source>
        <dbReference type="EMBL" id="RKP44546.1"/>
    </source>
</evidence>
<dbReference type="Proteomes" id="UP000280434">
    <property type="component" value="Unassembled WGS sequence"/>
</dbReference>
<keyword evidence="2" id="KW-1185">Reference proteome</keyword>
<evidence type="ECO:0000313" key="2">
    <source>
        <dbReference type="Proteomes" id="UP000280434"/>
    </source>
</evidence>
<dbReference type="EMBL" id="RBZV01000012">
    <property type="protein sequence ID" value="RKP44546.1"/>
    <property type="molecule type" value="Genomic_DNA"/>
</dbReference>
<dbReference type="Gene3D" id="1.10.287.110">
    <property type="entry name" value="DnaJ domain"/>
    <property type="match status" value="1"/>
</dbReference>
<dbReference type="AlphaFoldDB" id="A0A494X872"/>
<comment type="caution">
    <text evidence="1">The sequence shown here is derived from an EMBL/GenBank/DDBJ whole genome shotgun (WGS) entry which is preliminary data.</text>
</comment>
<name>A0A494X872_9BURK</name>
<dbReference type="SUPFAM" id="SSF46565">
    <property type="entry name" value="Chaperone J-domain"/>
    <property type="match status" value="1"/>
</dbReference>
<proteinExistence type="predicted"/>
<evidence type="ECO:0008006" key="3">
    <source>
        <dbReference type="Google" id="ProtNLM"/>
    </source>
</evidence>
<dbReference type="InterPro" id="IPR036869">
    <property type="entry name" value="J_dom_sf"/>
</dbReference>
<reference evidence="1 2" key="1">
    <citation type="submission" date="2018-10" db="EMBL/GenBank/DDBJ databases">
        <title>Paraburkholderia sp. 7MK8-2, isolated from soil.</title>
        <authorList>
            <person name="Gao Z.-H."/>
            <person name="Qiu L.-H."/>
        </authorList>
    </citation>
    <scope>NUCLEOTIDE SEQUENCE [LARGE SCALE GENOMIC DNA]</scope>
    <source>
        <strain evidence="1 2">7MK8-2</strain>
    </source>
</reference>
<organism evidence="1 2">
    <name type="scientific">Trinickia fusca</name>
    <dbReference type="NCBI Taxonomy" id="2419777"/>
    <lineage>
        <taxon>Bacteria</taxon>
        <taxon>Pseudomonadati</taxon>
        <taxon>Pseudomonadota</taxon>
        <taxon>Betaproteobacteria</taxon>
        <taxon>Burkholderiales</taxon>
        <taxon>Burkholderiaceae</taxon>
        <taxon>Trinickia</taxon>
    </lineage>
</organism>